<evidence type="ECO:0000256" key="5">
    <source>
        <dbReference type="SAM" id="MobiDB-lite"/>
    </source>
</evidence>
<name>A0A837DAR4_9PSEU</name>
<feature type="region of interest" description="Disordered" evidence="5">
    <location>
        <begin position="189"/>
        <end position="210"/>
    </location>
</feature>
<organism evidence="6 7">
    <name type="scientific">Saccharomonospora viridis</name>
    <dbReference type="NCBI Taxonomy" id="1852"/>
    <lineage>
        <taxon>Bacteria</taxon>
        <taxon>Bacillati</taxon>
        <taxon>Actinomycetota</taxon>
        <taxon>Actinomycetes</taxon>
        <taxon>Pseudonocardiales</taxon>
        <taxon>Pseudonocardiaceae</taxon>
        <taxon>Saccharomonospora</taxon>
    </lineage>
</organism>
<accession>A0A837DAR4</accession>
<dbReference type="InterPro" id="IPR025734">
    <property type="entry name" value="EspG"/>
</dbReference>
<protein>
    <recommendedName>
        <fullName evidence="8">EspG family protein</fullName>
    </recommendedName>
</protein>
<feature type="region of interest" description="Disordered" evidence="5">
    <location>
        <begin position="154"/>
        <end position="175"/>
    </location>
</feature>
<keyword evidence="4" id="KW-0143">Chaperone</keyword>
<evidence type="ECO:0000256" key="2">
    <source>
        <dbReference type="ARBA" id="ARBA00006411"/>
    </source>
</evidence>
<evidence type="ECO:0008006" key="8">
    <source>
        <dbReference type="Google" id="ProtNLM"/>
    </source>
</evidence>
<comment type="caution">
    <text evidence="6">The sequence shown here is derived from an EMBL/GenBank/DDBJ whole genome shotgun (WGS) entry which is preliminary data.</text>
</comment>
<evidence type="ECO:0000313" key="6">
    <source>
        <dbReference type="EMBL" id="KHF44315.1"/>
    </source>
</evidence>
<dbReference type="OrthoDB" id="3676008at2"/>
<keyword evidence="3" id="KW-0963">Cytoplasm</keyword>
<evidence type="ECO:0000256" key="4">
    <source>
        <dbReference type="ARBA" id="ARBA00023186"/>
    </source>
</evidence>
<comment type="similarity">
    <text evidence="2">Belongs to the EspG family.</text>
</comment>
<sequence length="263" mass="28470">MREQLTEVELDFLWESSGLGELPYPITVRSHGDTLEERAVLRTRVLTDLARRGLVDEHGRPQPHFEDMLGVLVFAECSLDSVLLSAPDAEPRMAVAAAMGGQGALIVQEAGTVWLERIPTDGLASAIVGQLPAAPRGKEKSINVPLEELLTGPGADFMQRRPTTSDGSTARADEDRKALARLHVQERKRGGQIGANARGQAGSKSRPPVLSWFDTETGRYLTQASKGPDGRDWIVIAPADAPTLRHRLAEMLASAVEATTVRL</sequence>
<comment type="subcellular location">
    <subcellularLocation>
        <location evidence="1">Cytoplasm</location>
    </subcellularLocation>
</comment>
<evidence type="ECO:0000256" key="1">
    <source>
        <dbReference type="ARBA" id="ARBA00004496"/>
    </source>
</evidence>
<dbReference type="RefSeq" id="WP_037309157.1">
    <property type="nucleotide sequence ID" value="NZ_FOWS01000004.1"/>
</dbReference>
<dbReference type="AlphaFoldDB" id="A0A837DAR4"/>
<proteinExistence type="inferred from homology"/>
<gene>
    <name evidence="6" type="ORF">MINT15_11970</name>
</gene>
<reference evidence="6 7" key="1">
    <citation type="submission" date="2014-10" db="EMBL/GenBank/DDBJ databases">
        <title>Genome sequence of Micropolyspora internatus JCM3315.</title>
        <authorList>
            <person name="Shin S.-K."/>
            <person name="Yi H."/>
        </authorList>
    </citation>
    <scope>NUCLEOTIDE SEQUENCE [LARGE SCALE GENOMIC DNA]</scope>
    <source>
        <strain evidence="6 7">JCM 3315</strain>
    </source>
</reference>
<dbReference type="Proteomes" id="UP000030848">
    <property type="component" value="Unassembled WGS sequence"/>
</dbReference>
<dbReference type="EMBL" id="JRZE01000003">
    <property type="protein sequence ID" value="KHF44315.1"/>
    <property type="molecule type" value="Genomic_DNA"/>
</dbReference>
<evidence type="ECO:0000313" key="7">
    <source>
        <dbReference type="Proteomes" id="UP000030848"/>
    </source>
</evidence>
<evidence type="ECO:0000256" key="3">
    <source>
        <dbReference type="ARBA" id="ARBA00022490"/>
    </source>
</evidence>
<dbReference type="Pfam" id="PF14011">
    <property type="entry name" value="ESX-1_EspG"/>
    <property type="match status" value="1"/>
</dbReference>